<feature type="transmembrane region" description="Helical" evidence="1">
    <location>
        <begin position="38"/>
        <end position="57"/>
    </location>
</feature>
<accession>A0A2R4ME33</accession>
<evidence type="ECO:0000313" key="2">
    <source>
        <dbReference type="EMBL" id="AVX04205.1"/>
    </source>
</evidence>
<dbReference type="KEGG" id="mmyr:MXMO3_01679"/>
<evidence type="ECO:0000256" key="1">
    <source>
        <dbReference type="SAM" id="Phobius"/>
    </source>
</evidence>
<name>A0A2R4ME33_9HYPH</name>
<keyword evidence="1" id="KW-0472">Membrane</keyword>
<reference evidence="2 3" key="1">
    <citation type="submission" date="2017-05" db="EMBL/GenBank/DDBJ databases">
        <title>Genome Analysis of Maritalea myrionectae HL2708#5.</title>
        <authorList>
            <consortium name="Cotde Inc.-PKNU"/>
            <person name="Jang D."/>
            <person name="Oh H.-M."/>
        </authorList>
    </citation>
    <scope>NUCLEOTIDE SEQUENCE [LARGE SCALE GENOMIC DNA]</scope>
    <source>
        <strain evidence="2 3">HL2708#5</strain>
    </source>
</reference>
<gene>
    <name evidence="2" type="ORF">MXMO3_01679</name>
</gene>
<feature type="transmembrane region" description="Helical" evidence="1">
    <location>
        <begin position="7"/>
        <end position="26"/>
    </location>
</feature>
<dbReference type="AlphaFoldDB" id="A0A2R4ME33"/>
<sequence length="58" mass="6222">METIALSFGAVACFILASICVIVAFANWFERPYGNSHLGWFGAGMCAFIGFATCLVLL</sequence>
<dbReference type="Proteomes" id="UP000258927">
    <property type="component" value="Chromosome"/>
</dbReference>
<keyword evidence="1" id="KW-1133">Transmembrane helix</keyword>
<protein>
    <submittedName>
        <fullName evidence="2">Uncharacterized protein</fullName>
    </submittedName>
</protein>
<keyword evidence="1" id="KW-0812">Transmembrane</keyword>
<evidence type="ECO:0000313" key="3">
    <source>
        <dbReference type="Proteomes" id="UP000258927"/>
    </source>
</evidence>
<keyword evidence="3" id="KW-1185">Reference proteome</keyword>
<organism evidence="2 3">
    <name type="scientific">Maritalea myrionectae</name>
    <dbReference type="NCBI Taxonomy" id="454601"/>
    <lineage>
        <taxon>Bacteria</taxon>
        <taxon>Pseudomonadati</taxon>
        <taxon>Pseudomonadota</taxon>
        <taxon>Alphaproteobacteria</taxon>
        <taxon>Hyphomicrobiales</taxon>
        <taxon>Devosiaceae</taxon>
        <taxon>Maritalea</taxon>
    </lineage>
</organism>
<dbReference type="EMBL" id="CP021330">
    <property type="protein sequence ID" value="AVX04205.1"/>
    <property type="molecule type" value="Genomic_DNA"/>
</dbReference>
<proteinExistence type="predicted"/>